<name>W9GWE2_9PROT</name>
<proteinExistence type="predicted"/>
<dbReference type="STRING" id="1385369.N825_22935"/>
<sequence length="71" mass="8137">MDVVEPENVVLCLHGRDIRRQHEAGGAQQGRQPLFEGVHFIISPVDVFDLTEQFAFPADLAHLYPRMQKCY</sequence>
<evidence type="ECO:0000313" key="2">
    <source>
        <dbReference type="Proteomes" id="UP000019486"/>
    </source>
</evidence>
<dbReference type="EMBL" id="AVFL01000033">
    <property type="protein sequence ID" value="EWY36971.1"/>
    <property type="molecule type" value="Genomic_DNA"/>
</dbReference>
<keyword evidence="2" id="KW-1185">Reference proteome</keyword>
<evidence type="ECO:0000313" key="1">
    <source>
        <dbReference type="EMBL" id="EWY36971.1"/>
    </source>
</evidence>
<comment type="caution">
    <text evidence="1">The sequence shown here is derived from an EMBL/GenBank/DDBJ whole genome shotgun (WGS) entry which is preliminary data.</text>
</comment>
<dbReference type="Proteomes" id="UP000019486">
    <property type="component" value="Unassembled WGS sequence"/>
</dbReference>
<organism evidence="1 2">
    <name type="scientific">Skermanella stibiiresistens SB22</name>
    <dbReference type="NCBI Taxonomy" id="1385369"/>
    <lineage>
        <taxon>Bacteria</taxon>
        <taxon>Pseudomonadati</taxon>
        <taxon>Pseudomonadota</taxon>
        <taxon>Alphaproteobacteria</taxon>
        <taxon>Rhodospirillales</taxon>
        <taxon>Azospirillaceae</taxon>
        <taxon>Skermanella</taxon>
    </lineage>
</organism>
<accession>W9GWE2</accession>
<reference evidence="1 2" key="1">
    <citation type="submission" date="2013-08" db="EMBL/GenBank/DDBJ databases">
        <title>The genome sequence of Skermanella stibiiresistens.</title>
        <authorList>
            <person name="Zhu W."/>
            <person name="Wang G."/>
        </authorList>
    </citation>
    <scope>NUCLEOTIDE SEQUENCE [LARGE SCALE GENOMIC DNA]</scope>
    <source>
        <strain evidence="1 2">SB22</strain>
    </source>
</reference>
<dbReference type="AlphaFoldDB" id="W9GWE2"/>
<gene>
    <name evidence="1" type="ORF">N825_22935</name>
</gene>
<protein>
    <submittedName>
        <fullName evidence="1">Uncharacterized protein</fullName>
    </submittedName>
</protein>